<evidence type="ECO:0000313" key="3">
    <source>
        <dbReference type="EMBL" id="GAA3666400.1"/>
    </source>
</evidence>
<feature type="region of interest" description="Disordered" evidence="1">
    <location>
        <begin position="23"/>
        <end position="50"/>
    </location>
</feature>
<sequence>MSVTRVQRLDAFPAEAYRGTFSPNDPAFAGGSPQDPAFAGGSPNDPAFAGGELPPGWEGVYFPYDAALADLREDGSPARDGVLPEFDLPRRMYAGEDAVYHRALRLGDVVEQTVRAGAVVEKDGRSGRLVFADVVREYRVDGELAIESVWHDVFLGAGGGGSARPVPAEIPGGAWSEDAVLDERQLFRFSALTFNTHRVHYDLAWAHDAEGLDGLLVHGPLIRILLLDAVRRHEGGDGAIAGFRFRARAPFLVGTRATVHGVRDGDATTVSLVDADGALLAQGDVAWRAS</sequence>
<keyword evidence="4" id="KW-1185">Reference proteome</keyword>
<dbReference type="Proteomes" id="UP001410795">
    <property type="component" value="Unassembled WGS sequence"/>
</dbReference>
<dbReference type="InterPro" id="IPR052741">
    <property type="entry name" value="Mitochondrial_HTD2"/>
</dbReference>
<comment type="caution">
    <text evidence="3">The sequence shown here is derived from an EMBL/GenBank/DDBJ whole genome shotgun (WGS) entry which is preliminary data.</text>
</comment>
<dbReference type="PANTHER" id="PTHR28152">
    <property type="entry name" value="HYDROXYACYL-THIOESTER DEHYDRATASE TYPE 2, MITOCHONDRIAL"/>
    <property type="match status" value="1"/>
</dbReference>
<dbReference type="Gene3D" id="3.10.129.10">
    <property type="entry name" value="Hotdog Thioesterase"/>
    <property type="match status" value="2"/>
</dbReference>
<reference evidence="4" key="1">
    <citation type="journal article" date="2019" name="Int. J. Syst. Evol. Microbiol.">
        <title>The Global Catalogue of Microorganisms (GCM) 10K type strain sequencing project: providing services to taxonomists for standard genome sequencing and annotation.</title>
        <authorList>
            <consortium name="The Broad Institute Genomics Platform"/>
            <consortium name="The Broad Institute Genome Sequencing Center for Infectious Disease"/>
            <person name="Wu L."/>
            <person name="Ma J."/>
        </authorList>
    </citation>
    <scope>NUCLEOTIDE SEQUENCE [LARGE SCALE GENOMIC DNA]</scope>
    <source>
        <strain evidence="4">JCM 16546</strain>
    </source>
</reference>
<proteinExistence type="predicted"/>
<dbReference type="RefSeq" id="WP_221860461.1">
    <property type="nucleotide sequence ID" value="NZ_BAAAYV010000021.1"/>
</dbReference>
<name>A0ABP7BPM1_9MICO</name>
<evidence type="ECO:0000256" key="1">
    <source>
        <dbReference type="SAM" id="MobiDB-lite"/>
    </source>
</evidence>
<evidence type="ECO:0000313" key="4">
    <source>
        <dbReference type="Proteomes" id="UP001410795"/>
    </source>
</evidence>
<dbReference type="PANTHER" id="PTHR28152:SF1">
    <property type="entry name" value="HYDROXYACYL-THIOESTER DEHYDRATASE TYPE 2, MITOCHONDRIAL"/>
    <property type="match status" value="1"/>
</dbReference>
<dbReference type="InterPro" id="IPR039569">
    <property type="entry name" value="FAS1-like_DH_region"/>
</dbReference>
<evidence type="ECO:0000259" key="2">
    <source>
        <dbReference type="Pfam" id="PF13452"/>
    </source>
</evidence>
<protein>
    <submittedName>
        <fullName evidence="3">Mesaconyl-C(4)-CoA hydratase</fullName>
    </submittedName>
</protein>
<dbReference type="InterPro" id="IPR029069">
    <property type="entry name" value="HotDog_dom_sf"/>
</dbReference>
<dbReference type="SUPFAM" id="SSF54637">
    <property type="entry name" value="Thioesterase/thiol ester dehydrase-isomerase"/>
    <property type="match status" value="2"/>
</dbReference>
<gene>
    <name evidence="3" type="ORF">GCM10022202_30720</name>
</gene>
<dbReference type="EMBL" id="BAAAYV010000021">
    <property type="protein sequence ID" value="GAA3666400.1"/>
    <property type="molecule type" value="Genomic_DNA"/>
</dbReference>
<organism evidence="3 4">
    <name type="scientific">Microbacterium marinilacus</name>
    <dbReference type="NCBI Taxonomy" id="415209"/>
    <lineage>
        <taxon>Bacteria</taxon>
        <taxon>Bacillati</taxon>
        <taxon>Actinomycetota</taxon>
        <taxon>Actinomycetes</taxon>
        <taxon>Micrococcales</taxon>
        <taxon>Microbacteriaceae</taxon>
        <taxon>Microbacterium</taxon>
    </lineage>
</organism>
<feature type="domain" description="FAS1-like dehydratase" evidence="2">
    <location>
        <begin position="83"/>
        <end position="144"/>
    </location>
</feature>
<dbReference type="Pfam" id="PF13452">
    <property type="entry name" value="FAS1_DH_region"/>
    <property type="match status" value="1"/>
</dbReference>
<accession>A0ABP7BPM1</accession>